<protein>
    <submittedName>
        <fullName evidence="1">Uncharacterized protein</fullName>
    </submittedName>
</protein>
<dbReference type="EMBL" id="JACOPL010000003">
    <property type="protein sequence ID" value="MBC5724523.1"/>
    <property type="molecule type" value="Genomic_DNA"/>
</dbReference>
<dbReference type="Proteomes" id="UP000606499">
    <property type="component" value="Unassembled WGS sequence"/>
</dbReference>
<keyword evidence="2" id="KW-1185">Reference proteome</keyword>
<sequence>MEASRTKPHIATCSTTIPPGETLLQLLEEGGFVDSAKWWTALENCHEKLHGGRIDRFYRKELCDSQYLGGRLSTE</sequence>
<dbReference type="RefSeq" id="WP_054328443.1">
    <property type="nucleotide sequence ID" value="NZ_JACOPL010000003.1"/>
</dbReference>
<organism evidence="1 2">
    <name type="scientific">Agathobaculum faecis</name>
    <dbReference type="NCBI Taxonomy" id="2763013"/>
    <lineage>
        <taxon>Bacteria</taxon>
        <taxon>Bacillati</taxon>
        <taxon>Bacillota</taxon>
        <taxon>Clostridia</taxon>
        <taxon>Eubacteriales</taxon>
        <taxon>Butyricicoccaceae</taxon>
        <taxon>Agathobaculum</taxon>
    </lineage>
</organism>
<dbReference type="AlphaFoldDB" id="A0A923LSM7"/>
<evidence type="ECO:0000313" key="2">
    <source>
        <dbReference type="Proteomes" id="UP000606499"/>
    </source>
</evidence>
<evidence type="ECO:0000313" key="1">
    <source>
        <dbReference type="EMBL" id="MBC5724523.1"/>
    </source>
</evidence>
<reference evidence="1" key="1">
    <citation type="submission" date="2020-08" db="EMBL/GenBank/DDBJ databases">
        <title>Genome public.</title>
        <authorList>
            <person name="Liu C."/>
            <person name="Sun Q."/>
        </authorList>
    </citation>
    <scope>NUCLEOTIDE SEQUENCE</scope>
    <source>
        <strain evidence="1">NSJ-28</strain>
    </source>
</reference>
<accession>A0A923LSM7</accession>
<proteinExistence type="predicted"/>
<name>A0A923LSM7_9FIRM</name>
<comment type="caution">
    <text evidence="1">The sequence shown here is derived from an EMBL/GenBank/DDBJ whole genome shotgun (WGS) entry which is preliminary data.</text>
</comment>
<gene>
    <name evidence="1" type="ORF">H8S45_03435</name>
</gene>